<reference evidence="2" key="1">
    <citation type="submission" date="2021-05" db="EMBL/GenBank/DDBJ databases">
        <authorList>
            <person name="Pietrasiak N."/>
            <person name="Ward R."/>
            <person name="Stajich J.E."/>
            <person name="Kurbessoian T."/>
        </authorList>
    </citation>
    <scope>NUCLEOTIDE SEQUENCE</scope>
    <source>
        <strain evidence="2">UHER 2000/2452</strain>
    </source>
</reference>
<comment type="caution">
    <text evidence="2">The sequence shown here is derived from an EMBL/GenBank/DDBJ whole genome shotgun (WGS) entry which is preliminary data.</text>
</comment>
<gene>
    <name evidence="2" type="ORF">KME15_27785</name>
</gene>
<organism evidence="2 3">
    <name type="scientific">Drouetiella hepatica Uher 2000/2452</name>
    <dbReference type="NCBI Taxonomy" id="904376"/>
    <lineage>
        <taxon>Bacteria</taxon>
        <taxon>Bacillati</taxon>
        <taxon>Cyanobacteriota</taxon>
        <taxon>Cyanophyceae</taxon>
        <taxon>Oculatellales</taxon>
        <taxon>Oculatellaceae</taxon>
        <taxon>Drouetiella</taxon>
    </lineage>
</organism>
<dbReference type="Proteomes" id="UP000757435">
    <property type="component" value="Unassembled WGS sequence"/>
</dbReference>
<dbReference type="InterPro" id="IPR007393">
    <property type="entry name" value="YlxR_dom"/>
</dbReference>
<dbReference type="InterPro" id="IPR037465">
    <property type="entry name" value="YlxR"/>
</dbReference>
<dbReference type="EMBL" id="JAHHHD010000078">
    <property type="protein sequence ID" value="MBW4662466.1"/>
    <property type="molecule type" value="Genomic_DNA"/>
</dbReference>
<reference evidence="2" key="2">
    <citation type="journal article" date="2022" name="Microbiol. Resour. Announc.">
        <title>Metagenome Sequencing to Explore Phylogenomics of Terrestrial Cyanobacteria.</title>
        <authorList>
            <person name="Ward R.D."/>
            <person name="Stajich J.E."/>
            <person name="Johansen J.R."/>
            <person name="Huntemann M."/>
            <person name="Clum A."/>
            <person name="Foster B."/>
            <person name="Foster B."/>
            <person name="Roux S."/>
            <person name="Palaniappan K."/>
            <person name="Varghese N."/>
            <person name="Mukherjee S."/>
            <person name="Reddy T.B.K."/>
            <person name="Daum C."/>
            <person name="Copeland A."/>
            <person name="Chen I.A."/>
            <person name="Ivanova N.N."/>
            <person name="Kyrpides N.C."/>
            <person name="Shapiro N."/>
            <person name="Eloe-Fadrosh E.A."/>
            <person name="Pietrasiak N."/>
        </authorList>
    </citation>
    <scope>NUCLEOTIDE SEQUENCE</scope>
    <source>
        <strain evidence="2">UHER 2000/2452</strain>
    </source>
</reference>
<name>A0A951UPZ5_9CYAN</name>
<evidence type="ECO:0000313" key="3">
    <source>
        <dbReference type="Proteomes" id="UP000757435"/>
    </source>
</evidence>
<dbReference type="PANTHER" id="PTHR34215">
    <property type="entry name" value="BLL0784 PROTEIN"/>
    <property type="match status" value="1"/>
</dbReference>
<evidence type="ECO:0000313" key="2">
    <source>
        <dbReference type="EMBL" id="MBW4662466.1"/>
    </source>
</evidence>
<proteinExistence type="predicted"/>
<dbReference type="Gene3D" id="3.30.1230.10">
    <property type="entry name" value="YlxR-like"/>
    <property type="match status" value="1"/>
</dbReference>
<dbReference type="SUPFAM" id="SSF64376">
    <property type="entry name" value="YlxR-like"/>
    <property type="match status" value="1"/>
</dbReference>
<dbReference type="Pfam" id="PF04296">
    <property type="entry name" value="YlxR"/>
    <property type="match status" value="1"/>
</dbReference>
<dbReference type="AlphaFoldDB" id="A0A951UPZ5"/>
<feature type="domain" description="YlxR" evidence="1">
    <location>
        <begin position="6"/>
        <end position="76"/>
    </location>
</feature>
<accession>A0A951UPZ5</accession>
<sequence length="100" mass="11067">MQPNYRRCVSCRQVAPKADLLRIVRVFPSRAVQLDGMGRSVYLCRKPTCLELAQKKDRLGRSLKAVVPPEIYHGLWQHLSASDTIVGSTASKGSVVESGK</sequence>
<evidence type="ECO:0000259" key="1">
    <source>
        <dbReference type="Pfam" id="PF04296"/>
    </source>
</evidence>
<dbReference type="PANTHER" id="PTHR34215:SF1">
    <property type="entry name" value="YLXR DOMAIN-CONTAINING PROTEIN"/>
    <property type="match status" value="1"/>
</dbReference>
<dbReference type="InterPro" id="IPR035931">
    <property type="entry name" value="YlxR-like_sf"/>
</dbReference>
<protein>
    <submittedName>
        <fullName evidence="2">YlxR family protein</fullName>
    </submittedName>
</protein>